<name>A0ABV5WG54_9BACI</name>
<dbReference type="Proteomes" id="UP001589609">
    <property type="component" value="Unassembled WGS sequence"/>
</dbReference>
<evidence type="ECO:0000313" key="1">
    <source>
        <dbReference type="EMBL" id="MFB9759597.1"/>
    </source>
</evidence>
<organism evidence="1 2">
    <name type="scientific">Ectobacillus funiculus</name>
    <dbReference type="NCBI Taxonomy" id="137993"/>
    <lineage>
        <taxon>Bacteria</taxon>
        <taxon>Bacillati</taxon>
        <taxon>Bacillota</taxon>
        <taxon>Bacilli</taxon>
        <taxon>Bacillales</taxon>
        <taxon>Bacillaceae</taxon>
        <taxon>Ectobacillus</taxon>
    </lineage>
</organism>
<keyword evidence="2" id="KW-1185">Reference proteome</keyword>
<accession>A0ABV5WG54</accession>
<protein>
    <submittedName>
        <fullName evidence="1">Uncharacterized protein</fullName>
    </submittedName>
</protein>
<sequence>MKEGREKLLKKTKQLGEKLGRLLCKYESNKMIYCRLSQREVTSKDGA</sequence>
<proteinExistence type="predicted"/>
<comment type="caution">
    <text evidence="1">The sequence shown here is derived from an EMBL/GenBank/DDBJ whole genome shotgun (WGS) entry which is preliminary data.</text>
</comment>
<reference evidence="1 2" key="1">
    <citation type="submission" date="2024-09" db="EMBL/GenBank/DDBJ databases">
        <authorList>
            <person name="Sun Q."/>
            <person name="Mori K."/>
        </authorList>
    </citation>
    <scope>NUCLEOTIDE SEQUENCE [LARGE SCALE GENOMIC DNA]</scope>
    <source>
        <strain evidence="1 2">JCM 11201</strain>
    </source>
</reference>
<evidence type="ECO:0000313" key="2">
    <source>
        <dbReference type="Proteomes" id="UP001589609"/>
    </source>
</evidence>
<dbReference type="EMBL" id="JBHMAF010000077">
    <property type="protein sequence ID" value="MFB9759597.1"/>
    <property type="molecule type" value="Genomic_DNA"/>
</dbReference>
<dbReference type="RefSeq" id="WP_379949924.1">
    <property type="nucleotide sequence ID" value="NZ_JBHMAF010000077.1"/>
</dbReference>
<gene>
    <name evidence="1" type="ORF">ACFFMS_14325</name>
</gene>